<dbReference type="InterPro" id="IPR013785">
    <property type="entry name" value="Aldolase_TIM"/>
</dbReference>
<dbReference type="SFLD" id="SFLDG01387">
    <property type="entry name" value="BtrN-like_SPASM_domain_contain"/>
    <property type="match status" value="1"/>
</dbReference>
<dbReference type="CDD" id="cd01335">
    <property type="entry name" value="Radical_SAM"/>
    <property type="match status" value="1"/>
</dbReference>
<dbReference type="InterPro" id="IPR023885">
    <property type="entry name" value="4Fe4S-binding_SPASM_dom"/>
</dbReference>
<dbReference type="InterPro" id="IPR006638">
    <property type="entry name" value="Elp3/MiaA/NifB-like_rSAM"/>
</dbReference>
<evidence type="ECO:0000256" key="3">
    <source>
        <dbReference type="ARBA" id="ARBA00022691"/>
    </source>
</evidence>
<dbReference type="PROSITE" id="PS51918">
    <property type="entry name" value="RADICAL_SAM"/>
    <property type="match status" value="1"/>
</dbReference>
<keyword evidence="3" id="KW-0949">S-adenosyl-L-methionine</keyword>
<keyword evidence="6" id="KW-0411">Iron-sulfur</keyword>
<dbReference type="GO" id="GO:0051536">
    <property type="term" value="F:iron-sulfur cluster binding"/>
    <property type="evidence" value="ECO:0007669"/>
    <property type="project" value="UniProtKB-KW"/>
</dbReference>
<evidence type="ECO:0000256" key="5">
    <source>
        <dbReference type="ARBA" id="ARBA00023004"/>
    </source>
</evidence>
<dbReference type="SFLD" id="SFLDG01386">
    <property type="entry name" value="main_SPASM_domain-containing"/>
    <property type="match status" value="1"/>
</dbReference>
<dbReference type="InterPro" id="IPR034391">
    <property type="entry name" value="AdoMet-like_SPASM_containing"/>
</dbReference>
<dbReference type="GO" id="GO:0003824">
    <property type="term" value="F:catalytic activity"/>
    <property type="evidence" value="ECO:0007669"/>
    <property type="project" value="InterPro"/>
</dbReference>
<keyword evidence="2" id="KW-0004">4Fe-4S</keyword>
<evidence type="ECO:0000256" key="6">
    <source>
        <dbReference type="ARBA" id="ARBA00023014"/>
    </source>
</evidence>
<dbReference type="GO" id="GO:0046872">
    <property type="term" value="F:metal ion binding"/>
    <property type="evidence" value="ECO:0007669"/>
    <property type="project" value="UniProtKB-KW"/>
</dbReference>
<dbReference type="EMBL" id="UINC01033883">
    <property type="protein sequence ID" value="SVB23857.1"/>
    <property type="molecule type" value="Genomic_DNA"/>
</dbReference>
<evidence type="ECO:0000256" key="2">
    <source>
        <dbReference type="ARBA" id="ARBA00022485"/>
    </source>
</evidence>
<dbReference type="Pfam" id="PF04055">
    <property type="entry name" value="Radical_SAM"/>
    <property type="match status" value="1"/>
</dbReference>
<sequence length="314" mass="36470">MDICNLKCSHCYLETENFQNRQDGFLKFEFFLEMLERLETCIKNAVTVNFTSVEALMHPNIFEIMDSIIEINNDINIRITTNGMLLNEKRVKKLTEYKNLRLNVSLDGYKKETVESIKTGVNYDKLIDGMKRLKKHGIDYHTSFVVTKENINELKDYIPFCKELGVSVIRANPLAAWKSEDEIDVSAEGIYSDKPLQNVYDYYKECEQLAHSLEIQFFYRRTYTKPYGCGFVSYTMLINMEGGMAACLLSTRPVPMSLYGKTKMSKVVVWGNIMEEDPYKMWTNKECLDFRRIIHERRLPDSCQGCPCGELGIT</sequence>
<proteinExistence type="predicted"/>
<comment type="cofactor">
    <cofactor evidence="1">
        <name>[4Fe-4S] cluster</name>
        <dbReference type="ChEBI" id="CHEBI:49883"/>
    </cofactor>
</comment>
<reference evidence="8" key="1">
    <citation type="submission" date="2018-05" db="EMBL/GenBank/DDBJ databases">
        <authorList>
            <person name="Lanie J.A."/>
            <person name="Ng W.-L."/>
            <person name="Kazmierczak K.M."/>
            <person name="Andrzejewski T.M."/>
            <person name="Davidsen T.M."/>
            <person name="Wayne K.J."/>
            <person name="Tettelin H."/>
            <person name="Glass J.I."/>
            <person name="Rusch D."/>
            <person name="Podicherti R."/>
            <person name="Tsui H.-C.T."/>
            <person name="Winkler M.E."/>
        </authorList>
    </citation>
    <scope>NUCLEOTIDE SEQUENCE</scope>
</reference>
<dbReference type="InterPro" id="IPR050377">
    <property type="entry name" value="Radical_SAM_PqqE_MftC-like"/>
</dbReference>
<dbReference type="InterPro" id="IPR007197">
    <property type="entry name" value="rSAM"/>
</dbReference>
<accession>A0A382CEU9</accession>
<dbReference type="PANTHER" id="PTHR11228:SF34">
    <property type="entry name" value="TUNGSTEN-CONTAINING ALDEHYDE FERREDOXIN OXIDOREDUCTASE COFACTOR MODIFYING PROTEIN"/>
    <property type="match status" value="1"/>
</dbReference>
<feature type="domain" description="Radical SAM core" evidence="7">
    <location>
        <begin position="1"/>
        <end position="210"/>
    </location>
</feature>
<evidence type="ECO:0000259" key="7">
    <source>
        <dbReference type="PROSITE" id="PS51918"/>
    </source>
</evidence>
<dbReference type="SMART" id="SM00729">
    <property type="entry name" value="Elp3"/>
    <property type="match status" value="1"/>
</dbReference>
<dbReference type="InterPro" id="IPR058240">
    <property type="entry name" value="rSAM_sf"/>
</dbReference>
<evidence type="ECO:0000256" key="1">
    <source>
        <dbReference type="ARBA" id="ARBA00001966"/>
    </source>
</evidence>
<gene>
    <name evidence="8" type="ORF">METZ01_LOCUS176711</name>
</gene>
<protein>
    <recommendedName>
        <fullName evidence="7">Radical SAM core domain-containing protein</fullName>
    </recommendedName>
</protein>
<dbReference type="PANTHER" id="PTHR11228">
    <property type="entry name" value="RADICAL SAM DOMAIN PROTEIN"/>
    <property type="match status" value="1"/>
</dbReference>
<dbReference type="SFLD" id="SFLDS00029">
    <property type="entry name" value="Radical_SAM"/>
    <property type="match status" value="1"/>
</dbReference>
<dbReference type="AlphaFoldDB" id="A0A382CEU9"/>
<dbReference type="Pfam" id="PF13186">
    <property type="entry name" value="SPASM"/>
    <property type="match status" value="1"/>
</dbReference>
<dbReference type="SUPFAM" id="SSF102114">
    <property type="entry name" value="Radical SAM enzymes"/>
    <property type="match status" value="1"/>
</dbReference>
<dbReference type="Gene3D" id="3.20.20.70">
    <property type="entry name" value="Aldolase class I"/>
    <property type="match status" value="1"/>
</dbReference>
<dbReference type="SFLD" id="SFLDG01067">
    <property type="entry name" value="SPASM/twitch_domain_containing"/>
    <property type="match status" value="1"/>
</dbReference>
<keyword evidence="5" id="KW-0408">Iron</keyword>
<evidence type="ECO:0000313" key="8">
    <source>
        <dbReference type="EMBL" id="SVB23857.1"/>
    </source>
</evidence>
<organism evidence="8">
    <name type="scientific">marine metagenome</name>
    <dbReference type="NCBI Taxonomy" id="408172"/>
    <lineage>
        <taxon>unclassified sequences</taxon>
        <taxon>metagenomes</taxon>
        <taxon>ecological metagenomes</taxon>
    </lineage>
</organism>
<evidence type="ECO:0000256" key="4">
    <source>
        <dbReference type="ARBA" id="ARBA00022723"/>
    </source>
</evidence>
<name>A0A382CEU9_9ZZZZ</name>
<keyword evidence="4" id="KW-0479">Metal-binding</keyword>